<dbReference type="EMBL" id="JAVFWL010000003">
    <property type="protein sequence ID" value="KAK6745918.1"/>
    <property type="molecule type" value="Genomic_DNA"/>
</dbReference>
<reference evidence="1 2" key="1">
    <citation type="submission" date="2023-08" db="EMBL/GenBank/DDBJ databases">
        <title>A Necator americanus chromosomal reference genome.</title>
        <authorList>
            <person name="Ilik V."/>
            <person name="Petrzelkova K.J."/>
            <person name="Pardy F."/>
            <person name="Fuh T."/>
            <person name="Niatou-Singa F.S."/>
            <person name="Gouil Q."/>
            <person name="Baker L."/>
            <person name="Ritchie M.E."/>
            <person name="Jex A.R."/>
            <person name="Gazzola D."/>
            <person name="Li H."/>
            <person name="Toshio Fujiwara R."/>
            <person name="Zhan B."/>
            <person name="Aroian R.V."/>
            <person name="Pafco B."/>
            <person name="Schwarz E.M."/>
        </authorList>
    </citation>
    <scope>NUCLEOTIDE SEQUENCE [LARGE SCALE GENOMIC DNA]</scope>
    <source>
        <strain evidence="1 2">Aroian</strain>
        <tissue evidence="1">Whole animal</tissue>
    </source>
</reference>
<evidence type="ECO:0000313" key="2">
    <source>
        <dbReference type="Proteomes" id="UP001303046"/>
    </source>
</evidence>
<dbReference type="Proteomes" id="UP001303046">
    <property type="component" value="Unassembled WGS sequence"/>
</dbReference>
<organism evidence="1 2">
    <name type="scientific">Necator americanus</name>
    <name type="common">Human hookworm</name>
    <dbReference type="NCBI Taxonomy" id="51031"/>
    <lineage>
        <taxon>Eukaryota</taxon>
        <taxon>Metazoa</taxon>
        <taxon>Ecdysozoa</taxon>
        <taxon>Nematoda</taxon>
        <taxon>Chromadorea</taxon>
        <taxon>Rhabditida</taxon>
        <taxon>Rhabditina</taxon>
        <taxon>Rhabditomorpha</taxon>
        <taxon>Strongyloidea</taxon>
        <taxon>Ancylostomatidae</taxon>
        <taxon>Bunostominae</taxon>
        <taxon>Necator</taxon>
    </lineage>
</organism>
<evidence type="ECO:0000313" key="1">
    <source>
        <dbReference type="EMBL" id="KAK6745918.1"/>
    </source>
</evidence>
<name>A0ABR1D5X3_NECAM</name>
<sequence length="88" mass="9756">MGNGVSFYEVCMRMDNYYQQGGGESHALRLVFKRNPGILTKGDAQIFESATFIHSGYSKIGIALTEEEHGSASFSSSIEELRILLYTV</sequence>
<gene>
    <name evidence="1" type="primary">Necator_chrIII.g12949</name>
    <name evidence="1" type="ORF">RB195_012182</name>
</gene>
<comment type="caution">
    <text evidence="1">The sequence shown here is derived from an EMBL/GenBank/DDBJ whole genome shotgun (WGS) entry which is preliminary data.</text>
</comment>
<keyword evidence="2" id="KW-1185">Reference proteome</keyword>
<proteinExistence type="predicted"/>
<accession>A0ABR1D5X3</accession>
<protein>
    <submittedName>
        <fullName evidence="1">Uncharacterized protein</fullName>
    </submittedName>
</protein>